<name>A0A6G1DAM8_9ORYZ</name>
<evidence type="ECO:0000256" key="1">
    <source>
        <dbReference type="SAM" id="MobiDB-lite"/>
    </source>
</evidence>
<feature type="compositionally biased region" description="Basic and acidic residues" evidence="1">
    <location>
        <begin position="64"/>
        <end position="73"/>
    </location>
</feature>
<protein>
    <submittedName>
        <fullName evidence="2">Uncharacterized protein</fullName>
    </submittedName>
</protein>
<dbReference type="Proteomes" id="UP000479710">
    <property type="component" value="Unassembled WGS sequence"/>
</dbReference>
<sequence>MRVERATSNEGEEERRGWVGGGRVAPVLVEGDPRARLQRERQGVGRGGGMVGNAGEISSCWRSTRKEEIEERRRSGRPPGALDGGGGGTAPSLPPSPPPATVGSREEEGHLLAPSI</sequence>
<comment type="caution">
    <text evidence="2">The sequence shown here is derived from an EMBL/GenBank/DDBJ whole genome shotgun (WGS) entry which is preliminary data.</text>
</comment>
<proteinExistence type="predicted"/>
<feature type="compositionally biased region" description="Basic and acidic residues" evidence="1">
    <location>
        <begin position="31"/>
        <end position="43"/>
    </location>
</feature>
<keyword evidence="3" id="KW-1185">Reference proteome</keyword>
<gene>
    <name evidence="2" type="ORF">E2562_036267</name>
</gene>
<evidence type="ECO:0000313" key="2">
    <source>
        <dbReference type="EMBL" id="KAF0909439.1"/>
    </source>
</evidence>
<dbReference type="AlphaFoldDB" id="A0A6G1DAM8"/>
<dbReference type="EMBL" id="SPHZ02000007">
    <property type="protein sequence ID" value="KAF0909439.1"/>
    <property type="molecule type" value="Genomic_DNA"/>
</dbReference>
<reference evidence="2 3" key="1">
    <citation type="submission" date="2019-11" db="EMBL/GenBank/DDBJ databases">
        <title>Whole genome sequence of Oryza granulata.</title>
        <authorList>
            <person name="Li W."/>
        </authorList>
    </citation>
    <scope>NUCLEOTIDE SEQUENCE [LARGE SCALE GENOMIC DNA]</scope>
    <source>
        <strain evidence="3">cv. Menghai</strain>
        <tissue evidence="2">Leaf</tissue>
    </source>
</reference>
<evidence type="ECO:0000313" key="3">
    <source>
        <dbReference type="Proteomes" id="UP000479710"/>
    </source>
</evidence>
<organism evidence="2 3">
    <name type="scientific">Oryza meyeriana var. granulata</name>
    <dbReference type="NCBI Taxonomy" id="110450"/>
    <lineage>
        <taxon>Eukaryota</taxon>
        <taxon>Viridiplantae</taxon>
        <taxon>Streptophyta</taxon>
        <taxon>Embryophyta</taxon>
        <taxon>Tracheophyta</taxon>
        <taxon>Spermatophyta</taxon>
        <taxon>Magnoliopsida</taxon>
        <taxon>Liliopsida</taxon>
        <taxon>Poales</taxon>
        <taxon>Poaceae</taxon>
        <taxon>BOP clade</taxon>
        <taxon>Oryzoideae</taxon>
        <taxon>Oryzeae</taxon>
        <taxon>Oryzinae</taxon>
        <taxon>Oryza</taxon>
        <taxon>Oryza meyeriana</taxon>
    </lineage>
</organism>
<accession>A0A6G1DAM8</accession>
<feature type="compositionally biased region" description="Basic and acidic residues" evidence="1">
    <location>
        <begin position="1"/>
        <end position="17"/>
    </location>
</feature>
<feature type="region of interest" description="Disordered" evidence="1">
    <location>
        <begin position="1"/>
        <end position="116"/>
    </location>
</feature>